<dbReference type="RefSeq" id="WP_338550352.1">
    <property type="nucleotide sequence ID" value="NZ_CP146069.1"/>
</dbReference>
<dbReference type="PANTHER" id="PTHR43540:SF1">
    <property type="entry name" value="ISOCHORISMATASE HYDROLASE"/>
    <property type="match status" value="1"/>
</dbReference>
<dbReference type="InterPro" id="IPR000868">
    <property type="entry name" value="Isochorismatase-like_dom"/>
</dbReference>
<dbReference type="Gene3D" id="3.40.50.850">
    <property type="entry name" value="Isochorismatase-like"/>
    <property type="match status" value="1"/>
</dbReference>
<protein>
    <submittedName>
        <fullName evidence="3">Isochorismatase family protein</fullName>
    </submittedName>
</protein>
<evidence type="ECO:0000313" key="4">
    <source>
        <dbReference type="Proteomes" id="UP001364156"/>
    </source>
</evidence>
<proteinExistence type="predicted"/>
<sequence length="209" mass="22717">MFWSVSLFLLLGLAIWLWASARYMVRASDGVVIDRRPGHALLLVDFQAACWDDAYYEAPMRSRVETAVVREVALAQRDDIPVIALRHEWSGIGTRLVAHLQHQAGLIKGKPGTELATPFANLADHTVLKRVEDGFETGELDALLQVLDVGHLLIMGRDGAHAVARTTQAALNRGYDVTLVADGIATAQPGGFQDVADALMSQGAEIRHG</sequence>
<name>A0ABZ2HHJ4_9RHOB</name>
<dbReference type="Pfam" id="PF00857">
    <property type="entry name" value="Isochorismatase"/>
    <property type="match status" value="1"/>
</dbReference>
<dbReference type="SUPFAM" id="SSF52499">
    <property type="entry name" value="Isochorismatase-like hydrolases"/>
    <property type="match status" value="1"/>
</dbReference>
<keyword evidence="4" id="KW-1185">Reference proteome</keyword>
<organism evidence="3 4">
    <name type="scientific">Roseovarius phycicola</name>
    <dbReference type="NCBI Taxonomy" id="3080976"/>
    <lineage>
        <taxon>Bacteria</taxon>
        <taxon>Pseudomonadati</taxon>
        <taxon>Pseudomonadota</taxon>
        <taxon>Alphaproteobacteria</taxon>
        <taxon>Rhodobacterales</taxon>
        <taxon>Roseobacteraceae</taxon>
        <taxon>Roseovarius</taxon>
    </lineage>
</organism>
<evidence type="ECO:0000256" key="1">
    <source>
        <dbReference type="ARBA" id="ARBA00022801"/>
    </source>
</evidence>
<gene>
    <name evidence="3" type="ORF">RZ517_04950</name>
</gene>
<dbReference type="Proteomes" id="UP001364156">
    <property type="component" value="Chromosome"/>
</dbReference>
<accession>A0ABZ2HHJ4</accession>
<dbReference type="PANTHER" id="PTHR43540">
    <property type="entry name" value="PEROXYUREIDOACRYLATE/UREIDOACRYLATE AMIDOHYDROLASE-RELATED"/>
    <property type="match status" value="1"/>
</dbReference>
<evidence type="ECO:0000259" key="2">
    <source>
        <dbReference type="Pfam" id="PF00857"/>
    </source>
</evidence>
<evidence type="ECO:0000313" key="3">
    <source>
        <dbReference type="EMBL" id="WWR47525.1"/>
    </source>
</evidence>
<dbReference type="InterPro" id="IPR050272">
    <property type="entry name" value="Isochorismatase-like_hydrls"/>
</dbReference>
<reference evidence="3 4" key="1">
    <citation type="submission" date="2023-10" db="EMBL/GenBank/DDBJ databases">
        <title>Roseovarius strain S88 nov., isolated from a marine algae.</title>
        <authorList>
            <person name="Lee M.W."/>
            <person name="Lee J.K."/>
            <person name="Kim J.M."/>
            <person name="Choi D.G."/>
            <person name="Baek J.H."/>
            <person name="Bayburt H."/>
            <person name="Jung J.J."/>
            <person name="Han D.M."/>
            <person name="Jeon C.O."/>
        </authorList>
    </citation>
    <scope>NUCLEOTIDE SEQUENCE [LARGE SCALE GENOMIC DNA]</scope>
    <source>
        <strain evidence="3 4">S88</strain>
    </source>
</reference>
<dbReference type="EMBL" id="CP146069">
    <property type="protein sequence ID" value="WWR47525.1"/>
    <property type="molecule type" value="Genomic_DNA"/>
</dbReference>
<keyword evidence="1" id="KW-0378">Hydrolase</keyword>
<feature type="domain" description="Isochorismatase-like" evidence="2">
    <location>
        <begin position="40"/>
        <end position="204"/>
    </location>
</feature>
<dbReference type="InterPro" id="IPR036380">
    <property type="entry name" value="Isochorismatase-like_sf"/>
</dbReference>